<dbReference type="EMBL" id="CAKOFQ010007659">
    <property type="protein sequence ID" value="CAH2005816.1"/>
    <property type="molecule type" value="Genomic_DNA"/>
</dbReference>
<protein>
    <submittedName>
        <fullName evidence="6">Uncharacterized protein</fullName>
    </submittedName>
</protein>
<dbReference type="InterPro" id="IPR036291">
    <property type="entry name" value="NAD(P)-bd_dom_sf"/>
</dbReference>
<gene>
    <name evidence="6" type="ORF">ACAOBT_LOCUS28759</name>
</gene>
<dbReference type="PANTHER" id="PTHR44889:SF1">
    <property type="entry name" value="INACTIVE HYDROXYSTEROID DEHYDROGENASE-LIKE PROTEIN 1"/>
    <property type="match status" value="1"/>
</dbReference>
<comment type="subcellular location">
    <subcellularLocation>
        <location evidence="1">Mitochondrion</location>
    </subcellularLocation>
</comment>
<dbReference type="AlphaFoldDB" id="A0A9P0LUH3"/>
<keyword evidence="2" id="KW-0521">NADP</keyword>
<name>A0A9P0LUH3_ACAOB</name>
<dbReference type="Proteomes" id="UP001152888">
    <property type="component" value="Unassembled WGS sequence"/>
</dbReference>
<keyword evidence="7" id="KW-1185">Reference proteome</keyword>
<evidence type="ECO:0000313" key="7">
    <source>
        <dbReference type="Proteomes" id="UP001152888"/>
    </source>
</evidence>
<dbReference type="Gene3D" id="3.40.50.720">
    <property type="entry name" value="NAD(P)-binding Rossmann-like Domain"/>
    <property type="match status" value="1"/>
</dbReference>
<organism evidence="6 7">
    <name type="scientific">Acanthoscelides obtectus</name>
    <name type="common">Bean weevil</name>
    <name type="synonym">Bruchus obtectus</name>
    <dbReference type="NCBI Taxonomy" id="200917"/>
    <lineage>
        <taxon>Eukaryota</taxon>
        <taxon>Metazoa</taxon>
        <taxon>Ecdysozoa</taxon>
        <taxon>Arthropoda</taxon>
        <taxon>Hexapoda</taxon>
        <taxon>Insecta</taxon>
        <taxon>Pterygota</taxon>
        <taxon>Neoptera</taxon>
        <taxon>Endopterygota</taxon>
        <taxon>Coleoptera</taxon>
        <taxon>Polyphaga</taxon>
        <taxon>Cucujiformia</taxon>
        <taxon>Chrysomeloidea</taxon>
        <taxon>Chrysomelidae</taxon>
        <taxon>Bruchinae</taxon>
        <taxon>Bruchini</taxon>
        <taxon>Acanthoscelides</taxon>
    </lineage>
</organism>
<comment type="similarity">
    <text evidence="5">Belongs to the short-chain dehydrogenases/reductases (SDR) family. 17-beta-HSD 3 subfamily.</text>
</comment>
<comment type="caution">
    <text evidence="6">The sequence shown here is derived from an EMBL/GenBank/DDBJ whole genome shotgun (WGS) entry which is preliminary data.</text>
</comment>
<dbReference type="GO" id="GO:0016491">
    <property type="term" value="F:oxidoreductase activity"/>
    <property type="evidence" value="ECO:0007669"/>
    <property type="project" value="UniProtKB-KW"/>
</dbReference>
<evidence type="ECO:0000256" key="1">
    <source>
        <dbReference type="ARBA" id="ARBA00004173"/>
    </source>
</evidence>
<dbReference type="CDD" id="cd05356">
    <property type="entry name" value="17beta-HSD1_like_SDR_c"/>
    <property type="match status" value="1"/>
</dbReference>
<dbReference type="OrthoDB" id="5545019at2759"/>
<dbReference type="InterPro" id="IPR002347">
    <property type="entry name" value="SDR_fam"/>
</dbReference>
<evidence type="ECO:0000256" key="3">
    <source>
        <dbReference type="ARBA" id="ARBA00023002"/>
    </source>
</evidence>
<dbReference type="PRINTS" id="PR00080">
    <property type="entry name" value="SDRFAMILY"/>
</dbReference>
<dbReference type="GO" id="GO:0005739">
    <property type="term" value="C:mitochondrion"/>
    <property type="evidence" value="ECO:0007669"/>
    <property type="project" value="UniProtKB-SubCell"/>
</dbReference>
<reference evidence="6" key="1">
    <citation type="submission" date="2022-03" db="EMBL/GenBank/DDBJ databases">
        <authorList>
            <person name="Sayadi A."/>
        </authorList>
    </citation>
    <scope>NUCLEOTIDE SEQUENCE</scope>
</reference>
<evidence type="ECO:0000256" key="2">
    <source>
        <dbReference type="ARBA" id="ARBA00022857"/>
    </source>
</evidence>
<feature type="non-terminal residue" evidence="6">
    <location>
        <position position="1"/>
    </location>
</feature>
<dbReference type="InterPro" id="IPR052149">
    <property type="entry name" value="17-beta-HSD3-like"/>
</dbReference>
<dbReference type="SUPFAM" id="SSF51735">
    <property type="entry name" value="NAD(P)-binding Rossmann-fold domains"/>
    <property type="match status" value="1"/>
</dbReference>
<dbReference type="PRINTS" id="PR00081">
    <property type="entry name" value="GDHRDH"/>
</dbReference>
<evidence type="ECO:0000313" key="6">
    <source>
        <dbReference type="EMBL" id="CAH2005816.1"/>
    </source>
</evidence>
<keyword evidence="4" id="KW-0496">Mitochondrion</keyword>
<accession>A0A9P0LUH3</accession>
<dbReference type="InterPro" id="IPR020904">
    <property type="entry name" value="Sc_DH/Rdtase_CS"/>
</dbReference>
<keyword evidence="3" id="KW-0560">Oxidoreductase</keyword>
<dbReference type="PANTHER" id="PTHR44889">
    <property type="entry name" value="INACTIVE HYDROXYSTEROID DEHYDROGENASE-LIKE PROTEIN 1"/>
    <property type="match status" value="1"/>
</dbReference>
<evidence type="ECO:0000256" key="4">
    <source>
        <dbReference type="ARBA" id="ARBA00023128"/>
    </source>
</evidence>
<dbReference type="Pfam" id="PF00106">
    <property type="entry name" value="adh_short"/>
    <property type="match status" value="1"/>
</dbReference>
<dbReference type="PIRSF" id="PIRSF000126">
    <property type="entry name" value="11-beta-HSD1"/>
    <property type="match status" value="1"/>
</dbReference>
<sequence>SKYFVKTKIIAADFTEGQKAVDIVKEQLGILPINILVNNVGRNYEYPMYLTEVSEKDIQDIICINISAVTLMCRAFIEDMHSKGRGAIVNVSSGSELQPLPLMTVYAATKAYVRSFTAALRYEYGGSGITIQHLSPLFVNTKMNAFSSKLQKKSFFVPDAEEYARYAVMTLGNMDESSGFWSHGIQKFFIKLPPVWLRTYFGARMNLKFRNDYLENKKAVNNNKSEHFSQTEMYKSFKET</sequence>
<dbReference type="PROSITE" id="PS00061">
    <property type="entry name" value="ADH_SHORT"/>
    <property type="match status" value="1"/>
</dbReference>
<proteinExistence type="inferred from homology"/>
<evidence type="ECO:0000256" key="5">
    <source>
        <dbReference type="ARBA" id="ARBA00038261"/>
    </source>
</evidence>